<keyword evidence="4 11" id="KW-0378">Hydrolase</keyword>
<gene>
    <name evidence="11" type="ORF">D1B31_15000</name>
</gene>
<dbReference type="CDD" id="cd11318">
    <property type="entry name" value="AmyAc_bac_fung_AmyA"/>
    <property type="match status" value="1"/>
</dbReference>
<feature type="active site" description="Proton donor" evidence="7">
    <location>
        <position position="263"/>
    </location>
</feature>
<evidence type="ECO:0000256" key="5">
    <source>
        <dbReference type="ARBA" id="ARBA00023277"/>
    </source>
</evidence>
<keyword evidence="6 11" id="KW-0326">Glycosidase</keyword>
<keyword evidence="3 8" id="KW-0479">Metal-binding</keyword>
<sequence length="483" mass="55917">MKENLTMMQFFEWHLPADGNHWERLREMAPELKEIGIDSVWVPPVTKAITREDTGYAPYDLYDLGEFDQKGSIETKYGTKDQLLEAISACHENGLKVYIDVVMNHKAGADAMEKFEVVEVDGLNRNEVISEPFEIHGWTRFDFQGRADQYSSFKWNYTHFNGTDFDEKSGRTGIFRILGEHKSWSDHVDDEFGNYDYLMFANYDYDHPDVRAEMIRWGKWLADTTKCDGYRLDAIKHINYHFINEFVHQMNEYCSDDFYFVGEFWKYDLHACQEFLDAVDFNIDLFDVALHYKFHIASIEGSDFDLTTIFDDTLVQSHGAHAVTFVDNHDSQPHESLESWVEDWFKQSAYALILLRKDGLPCVFYGDYYGIDGPAPCPGKKKAIDPLLYARKKVAYGEQEDYFDHPNTIGWIRKGVDEFEGSGCAVILSNGDEGEKRMFVGEERAGETWNDITGNREDTITINEDGWASFRVNERSVSVWALG</sequence>
<dbReference type="GO" id="GO:0005509">
    <property type="term" value="F:calcium ion binding"/>
    <property type="evidence" value="ECO:0007669"/>
    <property type="project" value="InterPro"/>
</dbReference>
<dbReference type="InterPro" id="IPR017853">
    <property type="entry name" value="GH"/>
</dbReference>
<evidence type="ECO:0000256" key="1">
    <source>
        <dbReference type="ARBA" id="ARBA00001913"/>
    </source>
</evidence>
<dbReference type="InterPro" id="IPR006047">
    <property type="entry name" value="GH13_cat_dom"/>
</dbReference>
<dbReference type="SUPFAM" id="SSF51445">
    <property type="entry name" value="(Trans)glycosidases"/>
    <property type="match status" value="1"/>
</dbReference>
<evidence type="ECO:0000313" key="12">
    <source>
        <dbReference type="Proteomes" id="UP000284416"/>
    </source>
</evidence>
<feature type="binding site" evidence="8">
    <location>
        <position position="104"/>
    </location>
    <ligand>
        <name>Ca(2+)</name>
        <dbReference type="ChEBI" id="CHEBI:29108"/>
        <label>1</label>
    </ligand>
</feature>
<dbReference type="Gene3D" id="2.40.30.140">
    <property type="match status" value="1"/>
</dbReference>
<dbReference type="InterPro" id="IPR015237">
    <property type="entry name" value="Alpha-amylase_C_pro"/>
</dbReference>
<evidence type="ECO:0000256" key="6">
    <source>
        <dbReference type="ARBA" id="ARBA00023295"/>
    </source>
</evidence>
<dbReference type="PRINTS" id="PR00110">
    <property type="entry name" value="ALPHAAMYLASE"/>
</dbReference>
<evidence type="ECO:0000256" key="8">
    <source>
        <dbReference type="PIRSR" id="PIRSR001021-2"/>
    </source>
</evidence>
<organism evidence="11 12">
    <name type="scientific">Neobacillus notoginsengisoli</name>
    <dbReference type="NCBI Taxonomy" id="1578198"/>
    <lineage>
        <taxon>Bacteria</taxon>
        <taxon>Bacillati</taxon>
        <taxon>Bacillota</taxon>
        <taxon>Bacilli</taxon>
        <taxon>Bacillales</taxon>
        <taxon>Bacillaceae</taxon>
        <taxon>Neobacillus</taxon>
    </lineage>
</organism>
<dbReference type="EC" id="3.2.1.1" evidence="11"/>
<dbReference type="PIRSF" id="PIRSF001021">
    <property type="entry name" value="Alph-amls_thrmst"/>
    <property type="match status" value="1"/>
</dbReference>
<dbReference type="SMART" id="SM00642">
    <property type="entry name" value="Aamy"/>
    <property type="match status" value="1"/>
</dbReference>
<keyword evidence="8" id="KW-0106">Calcium</keyword>
<evidence type="ECO:0000313" key="11">
    <source>
        <dbReference type="EMBL" id="RHW38083.1"/>
    </source>
</evidence>
<proteinExistence type="inferred from homology"/>
<keyword evidence="12" id="KW-1185">Reference proteome</keyword>
<feature type="binding site" evidence="8">
    <location>
        <position position="196"/>
    </location>
    <ligand>
        <name>Ca(2+)</name>
        <dbReference type="ChEBI" id="CHEBI:29108"/>
        <label>1</label>
    </ligand>
</feature>
<dbReference type="Gene3D" id="3.20.20.80">
    <property type="entry name" value="Glycosidases"/>
    <property type="match status" value="1"/>
</dbReference>
<dbReference type="NCBIfam" id="NF006968">
    <property type="entry name" value="PRK09441.1-1"/>
    <property type="match status" value="1"/>
</dbReference>
<evidence type="ECO:0000256" key="2">
    <source>
        <dbReference type="ARBA" id="ARBA00008061"/>
    </source>
</evidence>
<dbReference type="InterPro" id="IPR006046">
    <property type="entry name" value="Alpha_amylase"/>
</dbReference>
<dbReference type="Proteomes" id="UP000284416">
    <property type="component" value="Unassembled WGS sequence"/>
</dbReference>
<comment type="caution">
    <text evidence="11">The sequence shown here is derived from an EMBL/GenBank/DDBJ whole genome shotgun (WGS) entry which is preliminary data.</text>
</comment>
<dbReference type="OrthoDB" id="9805159at2"/>
<feature type="domain" description="Glycosyl hydrolase family 13 catalytic" evidence="10">
    <location>
        <begin position="5"/>
        <end position="391"/>
    </location>
</feature>
<protein>
    <submittedName>
        <fullName evidence="11">Alpha-amylase</fullName>
        <ecNumber evidence="11">3.2.1.1</ecNumber>
    </submittedName>
</protein>
<dbReference type="SUPFAM" id="SSF51011">
    <property type="entry name" value="Glycosyl hydrolase domain"/>
    <property type="match status" value="1"/>
</dbReference>
<dbReference type="Pfam" id="PF00128">
    <property type="entry name" value="Alpha-amylase"/>
    <property type="match status" value="1"/>
</dbReference>
<evidence type="ECO:0000256" key="4">
    <source>
        <dbReference type="ARBA" id="ARBA00022801"/>
    </source>
</evidence>
<reference evidence="11 12" key="1">
    <citation type="journal article" date="2017" name="Int. J. Syst. Evol. Microbiol.">
        <title>Bacillus notoginsengisoli sp. nov., a novel bacterium isolated from the rhizosphere of Panax notoginseng.</title>
        <authorList>
            <person name="Zhang M.Y."/>
            <person name="Cheng J."/>
            <person name="Cai Y."/>
            <person name="Zhang T.Y."/>
            <person name="Wu Y.Y."/>
            <person name="Manikprabhu D."/>
            <person name="Li W.J."/>
            <person name="Zhang Y.X."/>
        </authorList>
    </citation>
    <scope>NUCLEOTIDE SEQUENCE [LARGE SCALE GENOMIC DNA]</scope>
    <source>
        <strain evidence="11 12">JCM 30743</strain>
    </source>
</reference>
<dbReference type="AlphaFoldDB" id="A0A417YS05"/>
<dbReference type="GO" id="GO:0004556">
    <property type="term" value="F:alpha-amylase activity"/>
    <property type="evidence" value="ECO:0007669"/>
    <property type="project" value="UniProtKB-EC"/>
</dbReference>
<dbReference type="EMBL" id="QWEG01000009">
    <property type="protein sequence ID" value="RHW38083.1"/>
    <property type="molecule type" value="Genomic_DNA"/>
</dbReference>
<dbReference type="GO" id="GO:0005975">
    <property type="term" value="P:carbohydrate metabolic process"/>
    <property type="evidence" value="ECO:0007669"/>
    <property type="project" value="InterPro"/>
</dbReference>
<dbReference type="Gene3D" id="2.60.40.1180">
    <property type="entry name" value="Golgi alpha-mannosidase II"/>
    <property type="match status" value="1"/>
</dbReference>
<evidence type="ECO:0000256" key="9">
    <source>
        <dbReference type="RuleBase" id="RU003615"/>
    </source>
</evidence>
<feature type="active site" description="Nucleophile" evidence="7">
    <location>
        <position position="233"/>
    </location>
</feature>
<accession>A0A417YS05</accession>
<dbReference type="NCBIfam" id="NF006969">
    <property type="entry name" value="PRK09441.1-2"/>
    <property type="match status" value="1"/>
</dbReference>
<dbReference type="InterPro" id="IPR013776">
    <property type="entry name" value="A-amylase_thermo"/>
</dbReference>
<dbReference type="Pfam" id="PF09154">
    <property type="entry name" value="Alpha-amy_C_pro"/>
    <property type="match status" value="1"/>
</dbReference>
<feature type="binding site" evidence="8">
    <location>
        <position position="237"/>
    </location>
    <ligand>
        <name>Ca(2+)</name>
        <dbReference type="ChEBI" id="CHEBI:29108"/>
        <label>1</label>
    </ligand>
</feature>
<dbReference type="InterPro" id="IPR013780">
    <property type="entry name" value="Glyco_hydro_b"/>
</dbReference>
<comment type="similarity">
    <text evidence="2 9">Belongs to the glycosyl hydrolase 13 family.</text>
</comment>
<dbReference type="RefSeq" id="WP_118921791.1">
    <property type="nucleotide sequence ID" value="NZ_QWEG01000009.1"/>
</dbReference>
<evidence type="ECO:0000256" key="7">
    <source>
        <dbReference type="PIRSR" id="PIRSR001021-1"/>
    </source>
</evidence>
<name>A0A417YS05_9BACI</name>
<keyword evidence="5" id="KW-0119">Carbohydrate metabolism</keyword>
<dbReference type="PANTHER" id="PTHR43447">
    <property type="entry name" value="ALPHA-AMYLASE"/>
    <property type="match status" value="1"/>
</dbReference>
<comment type="cofactor">
    <cofactor evidence="1">
        <name>Ca(2+)</name>
        <dbReference type="ChEBI" id="CHEBI:29108"/>
    </cofactor>
</comment>
<evidence type="ECO:0000256" key="3">
    <source>
        <dbReference type="ARBA" id="ARBA00022723"/>
    </source>
</evidence>
<feature type="binding site" evidence="8">
    <location>
        <position position="204"/>
    </location>
    <ligand>
        <name>Ca(2+)</name>
        <dbReference type="ChEBI" id="CHEBI:29108"/>
        <label>2</label>
    </ligand>
</feature>
<evidence type="ECO:0000259" key="10">
    <source>
        <dbReference type="SMART" id="SM00642"/>
    </source>
</evidence>